<accession>A0ABQ5E7B0</accession>
<reference evidence="1" key="1">
    <citation type="journal article" date="2022" name="Int. J. Mol. Sci.">
        <title>Draft Genome of Tanacetum Coccineum: Genomic Comparison of Closely Related Tanacetum-Family Plants.</title>
        <authorList>
            <person name="Yamashiro T."/>
            <person name="Shiraishi A."/>
            <person name="Nakayama K."/>
            <person name="Satake H."/>
        </authorList>
    </citation>
    <scope>NUCLEOTIDE SEQUENCE</scope>
</reference>
<organism evidence="1 2">
    <name type="scientific">Tanacetum coccineum</name>
    <dbReference type="NCBI Taxonomy" id="301880"/>
    <lineage>
        <taxon>Eukaryota</taxon>
        <taxon>Viridiplantae</taxon>
        <taxon>Streptophyta</taxon>
        <taxon>Embryophyta</taxon>
        <taxon>Tracheophyta</taxon>
        <taxon>Spermatophyta</taxon>
        <taxon>Magnoliopsida</taxon>
        <taxon>eudicotyledons</taxon>
        <taxon>Gunneridae</taxon>
        <taxon>Pentapetalae</taxon>
        <taxon>asterids</taxon>
        <taxon>campanulids</taxon>
        <taxon>Asterales</taxon>
        <taxon>Asteraceae</taxon>
        <taxon>Asteroideae</taxon>
        <taxon>Anthemideae</taxon>
        <taxon>Anthemidinae</taxon>
        <taxon>Tanacetum</taxon>
    </lineage>
</organism>
<dbReference type="EMBL" id="BQNB010016010">
    <property type="protein sequence ID" value="GJT46745.1"/>
    <property type="molecule type" value="Genomic_DNA"/>
</dbReference>
<sequence length="165" mass="18686">MVSRYCSEAAEPEGRLQGVGQLECIMELQVVGLRMQSPSSIDKERFRASFVSVRCCKRQICLHLAIGEIIFDIPLSQEKAQLKSVARGLQISPRRSRQREVAEHILISVVASRKLKGIQGTPLLLESSKLDDARKTVVKGETRTKYKRRMVLQNSTSEEKKNEME</sequence>
<keyword evidence="2" id="KW-1185">Reference proteome</keyword>
<gene>
    <name evidence="1" type="ORF">Tco_0955460</name>
</gene>
<protein>
    <submittedName>
        <fullName evidence="1">Uncharacterized protein</fullName>
    </submittedName>
</protein>
<evidence type="ECO:0000313" key="2">
    <source>
        <dbReference type="Proteomes" id="UP001151760"/>
    </source>
</evidence>
<evidence type="ECO:0000313" key="1">
    <source>
        <dbReference type="EMBL" id="GJT46745.1"/>
    </source>
</evidence>
<name>A0ABQ5E7B0_9ASTR</name>
<reference evidence="1" key="2">
    <citation type="submission" date="2022-01" db="EMBL/GenBank/DDBJ databases">
        <authorList>
            <person name="Yamashiro T."/>
            <person name="Shiraishi A."/>
            <person name="Satake H."/>
            <person name="Nakayama K."/>
        </authorList>
    </citation>
    <scope>NUCLEOTIDE SEQUENCE</scope>
</reference>
<dbReference type="Proteomes" id="UP001151760">
    <property type="component" value="Unassembled WGS sequence"/>
</dbReference>
<comment type="caution">
    <text evidence="1">The sequence shown here is derived from an EMBL/GenBank/DDBJ whole genome shotgun (WGS) entry which is preliminary data.</text>
</comment>
<proteinExistence type="predicted"/>